<dbReference type="PROSITE" id="PS51087">
    <property type="entry name" value="APAG"/>
    <property type="match status" value="1"/>
</dbReference>
<dbReference type="HAMAP" id="MF_00791">
    <property type="entry name" value="ApaG"/>
    <property type="match status" value="1"/>
</dbReference>
<keyword evidence="2" id="KW-1185">Reference proteome</keyword>
<dbReference type="InterPro" id="IPR007474">
    <property type="entry name" value="ApaG_domain"/>
</dbReference>
<dbReference type="STRING" id="1581557.BN1208_1340"/>
<dbReference type="NCBIfam" id="NF003967">
    <property type="entry name" value="PRK05461.1"/>
    <property type="match status" value="1"/>
</dbReference>
<dbReference type="AlphaFoldDB" id="A0A0D6EWW9"/>
<reference evidence="2" key="1">
    <citation type="submission" date="2014-12" db="EMBL/GenBank/DDBJ databases">
        <authorList>
            <person name="Salcher M.M."/>
        </authorList>
    </citation>
    <scope>NUCLEOTIDE SEQUENCE [LARGE SCALE GENOMIC DNA]</scope>
    <source>
        <strain evidence="2">MMS-10A-171</strain>
    </source>
</reference>
<dbReference type="HOGENOM" id="CLU_128074_0_0_4"/>
<dbReference type="Gene3D" id="2.60.40.1470">
    <property type="entry name" value="ApaG domain"/>
    <property type="match status" value="1"/>
</dbReference>
<dbReference type="InterPro" id="IPR050718">
    <property type="entry name" value="ApaG-like"/>
</dbReference>
<dbReference type="Proteomes" id="UP000064007">
    <property type="component" value="Chromosome 1"/>
</dbReference>
<dbReference type="PANTHER" id="PTHR47191:SF2">
    <property type="entry name" value="OS05G0170800 PROTEIN"/>
    <property type="match status" value="1"/>
</dbReference>
<organism evidence="1 2">
    <name type="scientific">Candidatus Methylopumilus planktonicus</name>
    <dbReference type="NCBI Taxonomy" id="1581557"/>
    <lineage>
        <taxon>Bacteria</taxon>
        <taxon>Pseudomonadati</taxon>
        <taxon>Pseudomonadota</taxon>
        <taxon>Betaproteobacteria</taxon>
        <taxon>Nitrosomonadales</taxon>
        <taxon>Methylophilaceae</taxon>
        <taxon>Candidatus Methylopumilus</taxon>
    </lineage>
</organism>
<dbReference type="InterPro" id="IPR036767">
    <property type="entry name" value="ApaG_sf"/>
</dbReference>
<accession>A0A0D6EWW9</accession>
<evidence type="ECO:0000313" key="2">
    <source>
        <dbReference type="Proteomes" id="UP000064007"/>
    </source>
</evidence>
<dbReference type="InterPro" id="IPR023065">
    <property type="entry name" value="Uncharacterised_ApaG"/>
</dbReference>
<sequence length="127" mass="14275">MGSSKLHAIRINVETHFVEEKSSIEHNRYFFNYTVTISNDGLIPAQLVSRHWIITDANEESFEVKGLGVVGEQPLIQPHESYTYTSGTEINTPVGSMHGSYQMVSEDGTSFDAEIPMFILSMPRTLH</sequence>
<protein>
    <submittedName>
        <fullName evidence="1">Protein ApaG</fullName>
    </submittedName>
</protein>
<gene>
    <name evidence="1" type="primary">apaG</name>
    <name evidence="1" type="ORF">BN1208_1340</name>
</gene>
<evidence type="ECO:0000313" key="1">
    <source>
        <dbReference type="EMBL" id="CEZ20220.1"/>
    </source>
</evidence>
<dbReference type="EMBL" id="LN827929">
    <property type="protein sequence ID" value="CEZ20220.1"/>
    <property type="molecule type" value="Genomic_DNA"/>
</dbReference>
<name>A0A0D6EWW9_9PROT</name>
<dbReference type="PANTHER" id="PTHR47191">
    <property type="entry name" value="OS05G0170800 PROTEIN"/>
    <property type="match status" value="1"/>
</dbReference>
<dbReference type="RefSeq" id="WP_046489013.1">
    <property type="nucleotide sequence ID" value="NZ_CP040978.1"/>
</dbReference>
<dbReference type="OrthoDB" id="9795226at2"/>
<dbReference type="KEGG" id="mbat:BN1208_1340"/>
<proteinExistence type="inferred from homology"/>
<dbReference type="Pfam" id="PF04379">
    <property type="entry name" value="DUF525"/>
    <property type="match status" value="1"/>
</dbReference>
<dbReference type="SUPFAM" id="SSF110069">
    <property type="entry name" value="ApaG-like"/>
    <property type="match status" value="1"/>
</dbReference>